<evidence type="ECO:0000313" key="2">
    <source>
        <dbReference type="Proteomes" id="UP000709295"/>
    </source>
</evidence>
<sequence length="118" mass="14341">MEQRWGFVLSWCRVLRQKIKYMTGKRTWDVWREQKHRLEVKLPMRCQFTQDSDGEEFDFSWSGKIFPGLIRTSSRVTEFYLILDQEADRRSFMEDHLGLDLVLFCGTDHRTRPTKEYL</sequence>
<gene>
    <name evidence="1" type="ORF">JG688_00017904</name>
</gene>
<accession>A0A8J5LY88</accession>
<proteinExistence type="predicted"/>
<name>A0A8J5LY88_9STRA</name>
<organism evidence="1 2">
    <name type="scientific">Phytophthora aleatoria</name>
    <dbReference type="NCBI Taxonomy" id="2496075"/>
    <lineage>
        <taxon>Eukaryota</taxon>
        <taxon>Sar</taxon>
        <taxon>Stramenopiles</taxon>
        <taxon>Oomycota</taxon>
        <taxon>Peronosporomycetes</taxon>
        <taxon>Peronosporales</taxon>
        <taxon>Peronosporaceae</taxon>
        <taxon>Phytophthora</taxon>
    </lineage>
</organism>
<comment type="caution">
    <text evidence="1">The sequence shown here is derived from an EMBL/GenBank/DDBJ whole genome shotgun (WGS) entry which is preliminary data.</text>
</comment>
<dbReference type="AlphaFoldDB" id="A0A8J5LY88"/>
<reference evidence="1" key="1">
    <citation type="submission" date="2021-01" db="EMBL/GenBank/DDBJ databases">
        <title>Phytophthora aleatoria, a newly-described species from Pinus radiata is distinct from Phytophthora cactorum isolates based on comparative genomics.</title>
        <authorList>
            <person name="Mcdougal R."/>
            <person name="Panda P."/>
            <person name="Williams N."/>
            <person name="Studholme D.J."/>
        </authorList>
    </citation>
    <scope>NUCLEOTIDE SEQUENCE</scope>
    <source>
        <strain evidence="1">NZFS 4037</strain>
    </source>
</reference>
<protein>
    <submittedName>
        <fullName evidence="1">Uncharacterized protein</fullName>
    </submittedName>
</protein>
<dbReference type="Proteomes" id="UP000709295">
    <property type="component" value="Unassembled WGS sequence"/>
</dbReference>
<keyword evidence="2" id="KW-1185">Reference proteome</keyword>
<dbReference type="EMBL" id="JAENGY010002936">
    <property type="protein sequence ID" value="KAG6942825.1"/>
    <property type="molecule type" value="Genomic_DNA"/>
</dbReference>
<evidence type="ECO:0000313" key="1">
    <source>
        <dbReference type="EMBL" id="KAG6942825.1"/>
    </source>
</evidence>